<evidence type="ECO:0000313" key="2">
    <source>
        <dbReference type="EMBL" id="KAG0720177.1"/>
    </source>
</evidence>
<reference evidence="2" key="1">
    <citation type="submission" date="2020-07" db="EMBL/GenBank/DDBJ databases">
        <title>The High-quality genome of the commercially important snow crab, Chionoecetes opilio.</title>
        <authorList>
            <person name="Jeong J.-H."/>
            <person name="Ryu S."/>
        </authorList>
    </citation>
    <scope>NUCLEOTIDE SEQUENCE</scope>
    <source>
        <strain evidence="2">MADBK_172401_WGS</strain>
        <tissue evidence="2">Digestive gland</tissue>
    </source>
</reference>
<gene>
    <name evidence="2" type="primary">GAPVD1_1</name>
    <name evidence="2" type="ORF">GWK47_049002</name>
</gene>
<dbReference type="InterPro" id="IPR037191">
    <property type="entry name" value="VPS9_dom_sf"/>
</dbReference>
<evidence type="ECO:0000259" key="1">
    <source>
        <dbReference type="Pfam" id="PF18151"/>
    </source>
</evidence>
<organism evidence="2 3">
    <name type="scientific">Chionoecetes opilio</name>
    <name type="common">Atlantic snow crab</name>
    <name type="synonym">Cancer opilio</name>
    <dbReference type="NCBI Taxonomy" id="41210"/>
    <lineage>
        <taxon>Eukaryota</taxon>
        <taxon>Metazoa</taxon>
        <taxon>Ecdysozoa</taxon>
        <taxon>Arthropoda</taxon>
        <taxon>Crustacea</taxon>
        <taxon>Multicrustacea</taxon>
        <taxon>Malacostraca</taxon>
        <taxon>Eumalacostraca</taxon>
        <taxon>Eucarida</taxon>
        <taxon>Decapoda</taxon>
        <taxon>Pleocyemata</taxon>
        <taxon>Brachyura</taxon>
        <taxon>Eubrachyura</taxon>
        <taxon>Majoidea</taxon>
        <taxon>Majidae</taxon>
        <taxon>Chionoecetes</taxon>
    </lineage>
</organism>
<protein>
    <submittedName>
        <fullName evidence="2">GTPase-activating protein and VPS9 domain-containing protein 1</fullName>
    </submittedName>
</protein>
<dbReference type="EMBL" id="JACEEZ010013297">
    <property type="protein sequence ID" value="KAG0720177.1"/>
    <property type="molecule type" value="Genomic_DNA"/>
</dbReference>
<comment type="caution">
    <text evidence="2">The sequence shown here is derived from an EMBL/GenBank/DDBJ whole genome shotgun (WGS) entry which is preliminary data.</text>
</comment>
<dbReference type="SUPFAM" id="SSF109993">
    <property type="entry name" value="VPS9 domain"/>
    <property type="match status" value="1"/>
</dbReference>
<dbReference type="AlphaFoldDB" id="A0A8J4Y3V8"/>
<keyword evidence="3" id="KW-1185">Reference proteome</keyword>
<dbReference type="Pfam" id="PF18151">
    <property type="entry name" value="DUF5601"/>
    <property type="match status" value="1"/>
</dbReference>
<dbReference type="OrthoDB" id="10264848at2759"/>
<dbReference type="Gene3D" id="1.10.246.120">
    <property type="match status" value="1"/>
</dbReference>
<feature type="domain" description="RABX5 catalytic core helical" evidence="1">
    <location>
        <begin position="85"/>
        <end position="143"/>
    </location>
</feature>
<evidence type="ECO:0000313" key="3">
    <source>
        <dbReference type="Proteomes" id="UP000770661"/>
    </source>
</evidence>
<dbReference type="InterPro" id="IPR041545">
    <property type="entry name" value="DUF5601"/>
</dbReference>
<sequence>MIPNIVFVSPQGREQLVRSLIDDYRTRSPYVAYLVRSRQGLLTTIAHLEKLLSRIKADSLVVMSSIVGVCVRMFLERREHCLGRFTRDFTILTVPDEKVQLVENFLTQLHSELERDPMWISSTRDQLDAAELVLERVVMSHIYIHALYPNGDGDVSRDQ</sequence>
<name>A0A8J4Y3V8_CHIOP</name>
<dbReference type="Proteomes" id="UP000770661">
    <property type="component" value="Unassembled WGS sequence"/>
</dbReference>
<proteinExistence type="predicted"/>
<accession>A0A8J4Y3V8</accession>